<protein>
    <submittedName>
        <fullName evidence="1">Uncharacterized protein</fullName>
    </submittedName>
</protein>
<evidence type="ECO:0000313" key="1">
    <source>
        <dbReference type="EMBL" id="KAH9372776.1"/>
    </source>
</evidence>
<comment type="caution">
    <text evidence="1">The sequence shown here is derived from an EMBL/GenBank/DDBJ whole genome shotgun (WGS) entry which is preliminary data.</text>
</comment>
<gene>
    <name evidence="1" type="ORF">HPB48_019497</name>
</gene>
<dbReference type="OrthoDB" id="10430694at2759"/>
<dbReference type="EMBL" id="JABSTR010000006">
    <property type="protein sequence ID" value="KAH9372776.1"/>
    <property type="molecule type" value="Genomic_DNA"/>
</dbReference>
<name>A0A9J6GEB8_HAELO</name>
<proteinExistence type="predicted"/>
<evidence type="ECO:0000313" key="2">
    <source>
        <dbReference type="Proteomes" id="UP000821853"/>
    </source>
</evidence>
<dbReference type="VEuPathDB" id="VectorBase:HLOH_061775"/>
<dbReference type="AlphaFoldDB" id="A0A9J6GEB8"/>
<dbReference type="Proteomes" id="UP000821853">
    <property type="component" value="Chromosome 4"/>
</dbReference>
<sequence length="441" mass="49888">MALEASAVALRNVLNITVTEARAMEILDNVCTRYQSIVFAHDEFTFDDHSGNNVWSINDHKAVLEIFGRSVNNAETMVTYGVNAITATYDVVSATAEKIADAQKAVLLVWKSVESGHAQFYIKRGMTWFTVLRSCEESLKYMDGLSEQLLLQPDVEVKARAIFTVLMDAVYEDCRSSSLFDPPDHPRLKTFLRGISLLTPSESLKAPTDVPMPTGLFPTNLLQRRAYTFAFEQKRRSDFGMSSLYYKRVMYYKDRQLLYFPPQTYKRPDPGTSFRSVLLSMSVFGRVMAESIWHVVLGTNTCGNTTVANTKRLVDCYVLNYTLSIDSFQNSETISDKPRAVAADALGLASVFRALSGSDWHVQTHAWSTLYLSHAPFFYMLTTSHRCSEKWSPIAVRLTNAPLKQLENFASTFSCLQKHGWFAAFDARFRLRVNWANEAAF</sequence>
<accession>A0A9J6GEB8</accession>
<reference evidence="1 2" key="1">
    <citation type="journal article" date="2020" name="Cell">
        <title>Large-Scale Comparative Analyses of Tick Genomes Elucidate Their Genetic Diversity and Vector Capacities.</title>
        <authorList>
            <consortium name="Tick Genome and Microbiome Consortium (TIGMIC)"/>
            <person name="Jia N."/>
            <person name="Wang J."/>
            <person name="Shi W."/>
            <person name="Du L."/>
            <person name="Sun Y."/>
            <person name="Zhan W."/>
            <person name="Jiang J.F."/>
            <person name="Wang Q."/>
            <person name="Zhang B."/>
            <person name="Ji P."/>
            <person name="Bell-Sakyi L."/>
            <person name="Cui X.M."/>
            <person name="Yuan T.T."/>
            <person name="Jiang B.G."/>
            <person name="Yang W.F."/>
            <person name="Lam T.T."/>
            <person name="Chang Q.C."/>
            <person name="Ding S.J."/>
            <person name="Wang X.J."/>
            <person name="Zhu J.G."/>
            <person name="Ruan X.D."/>
            <person name="Zhao L."/>
            <person name="Wei J.T."/>
            <person name="Ye R.Z."/>
            <person name="Que T.C."/>
            <person name="Du C.H."/>
            <person name="Zhou Y.H."/>
            <person name="Cheng J.X."/>
            <person name="Dai P.F."/>
            <person name="Guo W.B."/>
            <person name="Han X.H."/>
            <person name="Huang E.J."/>
            <person name="Li L.F."/>
            <person name="Wei W."/>
            <person name="Gao Y.C."/>
            <person name="Liu J.Z."/>
            <person name="Shao H.Z."/>
            <person name="Wang X."/>
            <person name="Wang C.C."/>
            <person name="Yang T.C."/>
            <person name="Huo Q.B."/>
            <person name="Li W."/>
            <person name="Chen H.Y."/>
            <person name="Chen S.E."/>
            <person name="Zhou L.G."/>
            <person name="Ni X.B."/>
            <person name="Tian J.H."/>
            <person name="Sheng Y."/>
            <person name="Liu T."/>
            <person name="Pan Y.S."/>
            <person name="Xia L.Y."/>
            <person name="Li J."/>
            <person name="Zhao F."/>
            <person name="Cao W.C."/>
        </authorList>
    </citation>
    <scope>NUCLEOTIDE SEQUENCE [LARGE SCALE GENOMIC DNA]</scope>
    <source>
        <strain evidence="1">HaeL-2018</strain>
    </source>
</reference>
<organism evidence="1 2">
    <name type="scientific">Haemaphysalis longicornis</name>
    <name type="common">Bush tick</name>
    <dbReference type="NCBI Taxonomy" id="44386"/>
    <lineage>
        <taxon>Eukaryota</taxon>
        <taxon>Metazoa</taxon>
        <taxon>Ecdysozoa</taxon>
        <taxon>Arthropoda</taxon>
        <taxon>Chelicerata</taxon>
        <taxon>Arachnida</taxon>
        <taxon>Acari</taxon>
        <taxon>Parasitiformes</taxon>
        <taxon>Ixodida</taxon>
        <taxon>Ixodoidea</taxon>
        <taxon>Ixodidae</taxon>
        <taxon>Haemaphysalinae</taxon>
        <taxon>Haemaphysalis</taxon>
    </lineage>
</organism>
<keyword evidence="2" id="KW-1185">Reference proteome</keyword>